<dbReference type="SUPFAM" id="SSF51735">
    <property type="entry name" value="NAD(P)-binding Rossmann-fold domains"/>
    <property type="match status" value="1"/>
</dbReference>
<dbReference type="GO" id="GO:0016491">
    <property type="term" value="F:oxidoreductase activity"/>
    <property type="evidence" value="ECO:0007669"/>
    <property type="project" value="UniProtKB-KW"/>
</dbReference>
<evidence type="ECO:0000256" key="2">
    <source>
        <dbReference type="ARBA" id="ARBA00023002"/>
    </source>
</evidence>
<evidence type="ECO:0000256" key="1">
    <source>
        <dbReference type="ARBA" id="ARBA00006484"/>
    </source>
</evidence>
<dbReference type="Gene3D" id="3.40.50.720">
    <property type="entry name" value="NAD(P)-binding Rossmann-like Domain"/>
    <property type="match status" value="1"/>
</dbReference>
<dbReference type="AlphaFoldDB" id="A0A7R9FUP4"/>
<name>A0A7R9FUP4_9CRUS</name>
<feature type="non-terminal residue" evidence="3">
    <location>
        <position position="1"/>
    </location>
</feature>
<dbReference type="PANTHER" id="PTHR45024">
    <property type="entry name" value="DEHYDROGENASES, SHORT CHAIN"/>
    <property type="match status" value="1"/>
</dbReference>
<comment type="similarity">
    <text evidence="1">Belongs to the short-chain dehydrogenases/reductases (SDR) family.</text>
</comment>
<protein>
    <submittedName>
        <fullName evidence="3">Uncharacterized protein</fullName>
    </submittedName>
</protein>
<dbReference type="Pfam" id="PF13561">
    <property type="entry name" value="adh_short_C2"/>
    <property type="match status" value="1"/>
</dbReference>
<evidence type="ECO:0000313" key="3">
    <source>
        <dbReference type="EMBL" id="CAD7255688.1"/>
    </source>
</evidence>
<accession>A0A7R9FUP4</accession>
<reference evidence="3" key="1">
    <citation type="submission" date="2020-11" db="EMBL/GenBank/DDBJ databases">
        <authorList>
            <person name="Tran Van P."/>
        </authorList>
    </citation>
    <scope>NUCLEOTIDE SEQUENCE</scope>
</reference>
<proteinExistence type="inferred from homology"/>
<dbReference type="EMBL" id="LR946770">
    <property type="protein sequence ID" value="CAD7255688.1"/>
    <property type="molecule type" value="Genomic_DNA"/>
</dbReference>
<dbReference type="InterPro" id="IPR036291">
    <property type="entry name" value="NAD(P)-bd_dom_sf"/>
</dbReference>
<dbReference type="InterPro" id="IPR051687">
    <property type="entry name" value="Peroxisomal_Beta-Oxidation"/>
</dbReference>
<sequence>HGAKVVVNDLGVSTSGDGKDRKAADAVVEEIGKAGGVAVSNYDSVEEGDKIVRTAMENFGRVDIVVNNAGFLRDKSFAKMTTKEWGKIVRTESGLS</sequence>
<organism evidence="3">
    <name type="scientific">Darwinula stevensoni</name>
    <dbReference type="NCBI Taxonomy" id="69355"/>
    <lineage>
        <taxon>Eukaryota</taxon>
        <taxon>Metazoa</taxon>
        <taxon>Ecdysozoa</taxon>
        <taxon>Arthropoda</taxon>
        <taxon>Crustacea</taxon>
        <taxon>Oligostraca</taxon>
        <taxon>Ostracoda</taxon>
        <taxon>Podocopa</taxon>
        <taxon>Podocopida</taxon>
        <taxon>Darwinulocopina</taxon>
        <taxon>Darwinuloidea</taxon>
        <taxon>Darwinulidae</taxon>
        <taxon>Darwinula</taxon>
    </lineage>
</organism>
<keyword evidence="4" id="KW-1185">Reference proteome</keyword>
<keyword evidence="2" id="KW-0560">Oxidoreductase</keyword>
<dbReference type="EMBL" id="CAJPEV010047252">
    <property type="protein sequence ID" value="CAG0910373.1"/>
    <property type="molecule type" value="Genomic_DNA"/>
</dbReference>
<dbReference type="Proteomes" id="UP000677054">
    <property type="component" value="Unassembled WGS sequence"/>
</dbReference>
<dbReference type="InterPro" id="IPR002347">
    <property type="entry name" value="SDR_fam"/>
</dbReference>
<dbReference type="PANTHER" id="PTHR45024:SF2">
    <property type="entry name" value="SCP2 DOMAIN-CONTAINING PROTEIN"/>
    <property type="match status" value="1"/>
</dbReference>
<gene>
    <name evidence="3" type="ORF">DSTB1V02_LOCUS15433</name>
</gene>
<dbReference type="OrthoDB" id="3592703at2759"/>
<evidence type="ECO:0000313" key="4">
    <source>
        <dbReference type="Proteomes" id="UP000677054"/>
    </source>
</evidence>